<dbReference type="GO" id="GO:0006457">
    <property type="term" value="P:protein folding"/>
    <property type="evidence" value="ECO:0007669"/>
    <property type="project" value="InterPro"/>
</dbReference>
<dbReference type="Pfam" id="PF01920">
    <property type="entry name" value="Prefoldin_2"/>
    <property type="match status" value="1"/>
</dbReference>
<dbReference type="OMA" id="CFKMIGG"/>
<dbReference type="FunFam" id="1.10.287.370:FF:000002">
    <property type="entry name" value="Prefoldin subunit 2"/>
    <property type="match status" value="1"/>
</dbReference>
<reference evidence="6" key="1">
    <citation type="submission" date="2025-08" db="UniProtKB">
        <authorList>
            <consortium name="RefSeq"/>
        </authorList>
    </citation>
    <scope>IDENTIFICATION</scope>
</reference>
<dbReference type="PANTHER" id="PTHR13303">
    <property type="entry name" value="PREFOLDIN SUBUNIT 2"/>
    <property type="match status" value="1"/>
</dbReference>
<feature type="region of interest" description="Disordered" evidence="4">
    <location>
        <begin position="1"/>
        <end position="32"/>
    </location>
</feature>
<dbReference type="OrthoDB" id="29646at2759"/>
<feature type="compositionally biased region" description="Basic and acidic residues" evidence="4">
    <location>
        <begin position="1"/>
        <end position="14"/>
    </location>
</feature>
<protein>
    <submittedName>
        <fullName evidence="6">Prefoldin subunit 2-like</fullName>
    </submittedName>
</protein>
<evidence type="ECO:0000256" key="4">
    <source>
        <dbReference type="SAM" id="MobiDB-lite"/>
    </source>
</evidence>
<evidence type="ECO:0000313" key="6">
    <source>
        <dbReference type="RefSeq" id="XP_022098525.1"/>
    </source>
</evidence>
<feature type="compositionally biased region" description="Polar residues" evidence="4">
    <location>
        <begin position="16"/>
        <end position="32"/>
    </location>
</feature>
<dbReference type="InterPro" id="IPR002777">
    <property type="entry name" value="PFD_beta-like"/>
</dbReference>
<name>A0A8B7Z173_ACAPL</name>
<gene>
    <name evidence="6" type="primary">LOC110983524</name>
</gene>
<keyword evidence="2" id="KW-0143">Chaperone</keyword>
<dbReference type="Gene3D" id="1.10.287.370">
    <property type="match status" value="1"/>
</dbReference>
<evidence type="ECO:0000256" key="1">
    <source>
        <dbReference type="ARBA" id="ARBA00008045"/>
    </source>
</evidence>
<dbReference type="GeneID" id="110983524"/>
<dbReference type="SUPFAM" id="SSF46579">
    <property type="entry name" value="Prefoldin"/>
    <property type="match status" value="1"/>
</dbReference>
<comment type="similarity">
    <text evidence="1">Belongs to the prefoldin subunit beta family.</text>
</comment>
<dbReference type="InterPro" id="IPR027235">
    <property type="entry name" value="PFD2"/>
</dbReference>
<dbReference type="KEGG" id="aplc:110983524"/>
<feature type="region of interest" description="Disordered" evidence="4">
    <location>
        <begin position="134"/>
        <end position="161"/>
    </location>
</feature>
<dbReference type="Proteomes" id="UP000694845">
    <property type="component" value="Unplaced"/>
</dbReference>
<sequence length="161" mass="17861">MRDIYEFNMADKKGKTSANGSTKTSTKGPSNEQIVAKFNQLRQEQRALMSKIAELEGDQNEHRLVIETLKDVDADRKCFRLVGGVLVERTVGEVLPALQHNKEQLGKLCEALTKQVEGKGKEINEFREKHNIRVKGEQAPNQAQEAKDKGSTQGVLVASGT</sequence>
<dbReference type="CDD" id="cd23163">
    <property type="entry name" value="Prefoldin_2"/>
    <property type="match status" value="1"/>
</dbReference>
<evidence type="ECO:0000313" key="5">
    <source>
        <dbReference type="Proteomes" id="UP000694845"/>
    </source>
</evidence>
<dbReference type="AlphaFoldDB" id="A0A8B7Z173"/>
<dbReference type="GO" id="GO:0016272">
    <property type="term" value="C:prefoldin complex"/>
    <property type="evidence" value="ECO:0007669"/>
    <property type="project" value="InterPro"/>
</dbReference>
<organism evidence="5 6">
    <name type="scientific">Acanthaster planci</name>
    <name type="common">Crown-of-thorns starfish</name>
    <dbReference type="NCBI Taxonomy" id="133434"/>
    <lineage>
        <taxon>Eukaryota</taxon>
        <taxon>Metazoa</taxon>
        <taxon>Echinodermata</taxon>
        <taxon>Eleutherozoa</taxon>
        <taxon>Asterozoa</taxon>
        <taxon>Asteroidea</taxon>
        <taxon>Valvatacea</taxon>
        <taxon>Valvatida</taxon>
        <taxon>Acanthasteridae</taxon>
        <taxon>Acanthaster</taxon>
    </lineage>
</organism>
<accession>A0A8B7Z173</accession>
<dbReference type="RefSeq" id="XP_022098525.1">
    <property type="nucleotide sequence ID" value="XM_022242833.1"/>
</dbReference>
<evidence type="ECO:0000256" key="3">
    <source>
        <dbReference type="ARBA" id="ARBA00024667"/>
    </source>
</evidence>
<dbReference type="InterPro" id="IPR009053">
    <property type="entry name" value="Prefoldin"/>
</dbReference>
<keyword evidence="5" id="KW-1185">Reference proteome</keyword>
<dbReference type="GO" id="GO:0051082">
    <property type="term" value="F:unfolded protein binding"/>
    <property type="evidence" value="ECO:0007669"/>
    <property type="project" value="InterPro"/>
</dbReference>
<comment type="function">
    <text evidence="3">Binds specifically to cytosolic chaperonin (c-CPN) and transfers target proteins to it. Binds to nascent polypeptide chain and promotes folding in an environment in which there are many competing pathways for nonnative proteins.</text>
</comment>
<proteinExistence type="inferred from homology"/>
<evidence type="ECO:0000256" key="2">
    <source>
        <dbReference type="ARBA" id="ARBA00023186"/>
    </source>
</evidence>